<keyword evidence="1" id="KW-0812">Transmembrane</keyword>
<feature type="transmembrane region" description="Helical" evidence="1">
    <location>
        <begin position="12"/>
        <end position="38"/>
    </location>
</feature>
<evidence type="ECO:0000313" key="3">
    <source>
        <dbReference type="Proteomes" id="UP000261905"/>
    </source>
</evidence>
<dbReference type="OrthoDB" id="2616932at2"/>
<protein>
    <submittedName>
        <fullName evidence="2">Uncharacterized protein</fullName>
    </submittedName>
</protein>
<dbReference type="Proteomes" id="UP000261905">
    <property type="component" value="Unassembled WGS sequence"/>
</dbReference>
<accession>A0A371P733</accession>
<keyword evidence="3" id="KW-1185">Reference proteome</keyword>
<dbReference type="RefSeq" id="WP_116047971.1">
    <property type="nucleotide sequence ID" value="NZ_QUBQ01000004.1"/>
</dbReference>
<organism evidence="2 3">
    <name type="scientific">Paenibacillus paeoniae</name>
    <dbReference type="NCBI Taxonomy" id="2292705"/>
    <lineage>
        <taxon>Bacteria</taxon>
        <taxon>Bacillati</taxon>
        <taxon>Bacillota</taxon>
        <taxon>Bacilli</taxon>
        <taxon>Bacillales</taxon>
        <taxon>Paenibacillaceae</taxon>
        <taxon>Paenibacillus</taxon>
    </lineage>
</organism>
<evidence type="ECO:0000256" key="1">
    <source>
        <dbReference type="SAM" id="Phobius"/>
    </source>
</evidence>
<evidence type="ECO:0000313" key="2">
    <source>
        <dbReference type="EMBL" id="REK71754.1"/>
    </source>
</evidence>
<sequence length="112" mass="12376">MFELELHDWLPYLLTIGWICAVAGLYSVHAHTEAAFILHSDDESSMLMATERHTVAIAAVVRKRLVRHVKRKDAPEEDDPECSSSLIRATSNQRGGAICPTIHHSFLPGTAG</sequence>
<keyword evidence="1" id="KW-0472">Membrane</keyword>
<reference evidence="2 3" key="1">
    <citation type="submission" date="2018-08" db="EMBL/GenBank/DDBJ databases">
        <title>Paenibacillus sp. M4BSY-1, whole genome shotgun sequence.</title>
        <authorList>
            <person name="Tuo L."/>
        </authorList>
    </citation>
    <scope>NUCLEOTIDE SEQUENCE [LARGE SCALE GENOMIC DNA]</scope>
    <source>
        <strain evidence="2 3">M4BSY-1</strain>
    </source>
</reference>
<keyword evidence="1" id="KW-1133">Transmembrane helix</keyword>
<dbReference type="AlphaFoldDB" id="A0A371P733"/>
<dbReference type="EMBL" id="QUBQ01000004">
    <property type="protein sequence ID" value="REK71754.1"/>
    <property type="molecule type" value="Genomic_DNA"/>
</dbReference>
<proteinExistence type="predicted"/>
<gene>
    <name evidence="2" type="ORF">DX130_18705</name>
</gene>
<comment type="caution">
    <text evidence="2">The sequence shown here is derived from an EMBL/GenBank/DDBJ whole genome shotgun (WGS) entry which is preliminary data.</text>
</comment>
<name>A0A371P733_9BACL</name>